<accession>A0AAE0YNM3</accession>
<name>A0AAE0YNM3_9GAST</name>
<dbReference type="PANTHER" id="PTHR10338:SF108">
    <property type="entry name" value="INTER-ALPHA-TRYPSIN INHIBITOR HEAVY CHAIN H4-LIKE PROTEIN"/>
    <property type="match status" value="1"/>
</dbReference>
<dbReference type="InterPro" id="IPR002035">
    <property type="entry name" value="VWF_A"/>
</dbReference>
<dbReference type="Gene3D" id="3.40.50.410">
    <property type="entry name" value="von Willebrand factor, type A domain"/>
    <property type="match status" value="1"/>
</dbReference>
<evidence type="ECO:0008006" key="7">
    <source>
        <dbReference type="Google" id="ProtNLM"/>
    </source>
</evidence>
<evidence type="ECO:0000313" key="6">
    <source>
        <dbReference type="Proteomes" id="UP001283361"/>
    </source>
</evidence>
<dbReference type="SUPFAM" id="SSF53300">
    <property type="entry name" value="vWA-like"/>
    <property type="match status" value="1"/>
</dbReference>
<dbReference type="InterPro" id="IPR036465">
    <property type="entry name" value="vWFA_dom_sf"/>
</dbReference>
<evidence type="ECO:0000259" key="4">
    <source>
        <dbReference type="PROSITE" id="PS51468"/>
    </source>
</evidence>
<dbReference type="Pfam" id="PF00092">
    <property type="entry name" value="VWA"/>
    <property type="match status" value="1"/>
</dbReference>
<dbReference type="PROSITE" id="PS51468">
    <property type="entry name" value="VIT"/>
    <property type="match status" value="1"/>
</dbReference>
<feature type="chain" id="PRO_5041941324" description="Inter-alpha-trypsin inhibitor heavy chain H3-like" evidence="2">
    <location>
        <begin position="21"/>
        <end position="883"/>
    </location>
</feature>
<evidence type="ECO:0000259" key="3">
    <source>
        <dbReference type="PROSITE" id="PS50234"/>
    </source>
</evidence>
<feature type="domain" description="VIT" evidence="4">
    <location>
        <begin position="35"/>
        <end position="164"/>
    </location>
</feature>
<dbReference type="PROSITE" id="PS50234">
    <property type="entry name" value="VWFA"/>
    <property type="match status" value="1"/>
</dbReference>
<organism evidence="5 6">
    <name type="scientific">Elysia crispata</name>
    <name type="common">lettuce slug</name>
    <dbReference type="NCBI Taxonomy" id="231223"/>
    <lineage>
        <taxon>Eukaryota</taxon>
        <taxon>Metazoa</taxon>
        <taxon>Spiralia</taxon>
        <taxon>Lophotrochozoa</taxon>
        <taxon>Mollusca</taxon>
        <taxon>Gastropoda</taxon>
        <taxon>Heterobranchia</taxon>
        <taxon>Euthyneura</taxon>
        <taxon>Panpulmonata</taxon>
        <taxon>Sacoglossa</taxon>
        <taxon>Placobranchoidea</taxon>
        <taxon>Plakobranchidae</taxon>
        <taxon>Elysia</taxon>
    </lineage>
</organism>
<protein>
    <recommendedName>
        <fullName evidence="7">Inter-alpha-trypsin inhibitor heavy chain H3-like</fullName>
    </recommendedName>
</protein>
<reference evidence="5" key="1">
    <citation type="journal article" date="2023" name="G3 (Bethesda)">
        <title>A reference genome for the long-term kleptoplast-retaining sea slug Elysia crispata morphotype clarki.</title>
        <authorList>
            <person name="Eastman K.E."/>
            <person name="Pendleton A.L."/>
            <person name="Shaikh M.A."/>
            <person name="Suttiyut T."/>
            <person name="Ogas R."/>
            <person name="Tomko P."/>
            <person name="Gavelis G."/>
            <person name="Widhalm J.R."/>
            <person name="Wisecaver J.H."/>
        </authorList>
    </citation>
    <scope>NUCLEOTIDE SEQUENCE</scope>
    <source>
        <strain evidence="5">ECLA1</strain>
    </source>
</reference>
<dbReference type="Pfam" id="PF08487">
    <property type="entry name" value="VIT"/>
    <property type="match status" value="1"/>
</dbReference>
<evidence type="ECO:0000313" key="5">
    <source>
        <dbReference type="EMBL" id="KAK3752766.1"/>
    </source>
</evidence>
<dbReference type="AlphaFoldDB" id="A0AAE0YNM3"/>
<feature type="region of interest" description="Disordered" evidence="1">
    <location>
        <begin position="861"/>
        <end position="883"/>
    </location>
</feature>
<sequence>MLTQLCCGLILLGSFTAASSLTTHFPTNVSFKTNPSPEPAEPKATKPKKVVESFRVRSDIRYRFATTQISSVVRNVDAMAQEIGFDVTLPKNAFIMAFHMTIDGKRYDGQVKERKQAKQEYQAAVDSGQSAGHVRQAPRHANVFEVAVNVAAGSAVNFTLTYQDVLRRRVGIYEHVIHVNPGQPVQDFRIEVHIRENRPLKFVRTPALRTDFLLTNLVDDAGTNGFTVIERPSPETATIVYTPDRKEQGEDKGMSARFVTQYDVEHAGISGDVLVVDGYFVHFIVPDNIPNILPKDIIFVLDVSGSMRGQKIRQVRGAMKTLLSDLKPKDRFNIITFNSKLYKWKEGLVEVKENSIKDAQEYVKAMQAGGMTNINDALLAALSEMKRRHDKERVGMIFFLTDGNPTAGEVNGEKITRNVFNANKGTVAIFSLYYGRGSYYDSLKSLSAQNLGFARKIYEASDAALQVSSLYNEISAVSIKDLSITYQNSSVDEFSLTDTEFPMVFNGTEIMVCGLWKEGEKTLKYKITGIESARQIDIIQQVDSVDVMIVSPEDKTDEPFTGPRDFSGLVERMWAYKTIRHLLKEREKHGEDIEKVKELKQKILEMSLKYKFVTPLTSMVVTKPDKSETEVKEAKLSSSQFKRPRRVQPKHVERFRSRWLIKARAKGRARKINRIRITHSTLTLVTYTKQKSSVVPSDVAPYICLVPKGWEYFIAPLLSGRGYTRVFLKMCSRRLCPKKPVLSSLNFKVGGGTAEVRLEVLRTWRYRWKRNFFNFSKISNNELHITSSKINATIKRTVSAGRTVTYKLGLTVDAAEKYSGILGRLASMPAGHLQRFSKEKAKTVCKDEGSAFSVLINKSMAKRMSRKKPRCTHKKRKGRASSA</sequence>
<dbReference type="InterPro" id="IPR050934">
    <property type="entry name" value="ITIH"/>
</dbReference>
<dbReference type="PANTHER" id="PTHR10338">
    <property type="entry name" value="INTER-ALPHA-TRYPSIN INHIBITOR HEAVY CHAIN FAMILY MEMBER"/>
    <property type="match status" value="1"/>
</dbReference>
<keyword evidence="6" id="KW-1185">Reference proteome</keyword>
<gene>
    <name evidence="5" type="ORF">RRG08_047538</name>
</gene>
<evidence type="ECO:0000256" key="1">
    <source>
        <dbReference type="SAM" id="MobiDB-lite"/>
    </source>
</evidence>
<dbReference type="InterPro" id="IPR013694">
    <property type="entry name" value="VIT"/>
</dbReference>
<comment type="caution">
    <text evidence="5">The sequence shown here is derived from an EMBL/GenBank/DDBJ whole genome shotgun (WGS) entry which is preliminary data.</text>
</comment>
<feature type="domain" description="VWFA" evidence="3">
    <location>
        <begin position="296"/>
        <end position="474"/>
    </location>
</feature>
<proteinExistence type="predicted"/>
<dbReference type="SMART" id="SM00327">
    <property type="entry name" value="VWA"/>
    <property type="match status" value="1"/>
</dbReference>
<keyword evidence="2" id="KW-0732">Signal</keyword>
<dbReference type="Proteomes" id="UP001283361">
    <property type="component" value="Unassembled WGS sequence"/>
</dbReference>
<dbReference type="SMART" id="SM00609">
    <property type="entry name" value="VIT"/>
    <property type="match status" value="1"/>
</dbReference>
<evidence type="ECO:0000256" key="2">
    <source>
        <dbReference type="SAM" id="SignalP"/>
    </source>
</evidence>
<dbReference type="EMBL" id="JAWDGP010005741">
    <property type="protein sequence ID" value="KAK3752766.1"/>
    <property type="molecule type" value="Genomic_DNA"/>
</dbReference>
<feature type="signal peptide" evidence="2">
    <location>
        <begin position="1"/>
        <end position="20"/>
    </location>
</feature>